<gene>
    <name evidence="9" type="ORF">A6R68_18054</name>
</gene>
<dbReference type="PRINTS" id="PR00320">
    <property type="entry name" value="GPROTEINBRPT"/>
</dbReference>
<dbReference type="AlphaFoldDB" id="A0A1A6HP82"/>
<dbReference type="GO" id="GO:0007369">
    <property type="term" value="P:gastrulation"/>
    <property type="evidence" value="ECO:0007669"/>
    <property type="project" value="UniProtKB-KW"/>
</dbReference>
<dbReference type="FunFam" id="2.130.10.10:FF:000615">
    <property type="entry name" value="Receptor for activated C kinase 1"/>
    <property type="match status" value="1"/>
</dbReference>
<sequence>MRRFVDHTKDILSIAFSSGNQQIVSGSQDKTIKLWNSLSVCKYTVQDESYTESCIRFSPNCSDSIIISCGWDKLVKGWNLANCKLKTNHIGPTGYLNKVMVSPNGSLCASAGKDGQTMLWALNEEMAGDTNGGRDIINALCFSWNCYWLCAATGPGIKIWDLEGKINPRDVSPSLAVHINITQGR</sequence>
<keyword evidence="5" id="KW-0689">Ribosomal protein</keyword>
<accession>A0A1A6HP82</accession>
<keyword evidence="2 8" id="KW-0853">WD repeat</keyword>
<keyword evidence="3" id="KW-0341">Growth regulation</keyword>
<protein>
    <recommendedName>
        <fullName evidence="7">Small ribosomal subunit protein RACK1</fullName>
    </recommendedName>
</protein>
<evidence type="ECO:0000256" key="6">
    <source>
        <dbReference type="ARBA" id="ARBA00023218"/>
    </source>
</evidence>
<organism evidence="9 10">
    <name type="scientific">Neotoma lepida</name>
    <name type="common">Desert woodrat</name>
    <dbReference type="NCBI Taxonomy" id="56216"/>
    <lineage>
        <taxon>Eukaryota</taxon>
        <taxon>Metazoa</taxon>
        <taxon>Chordata</taxon>
        <taxon>Craniata</taxon>
        <taxon>Vertebrata</taxon>
        <taxon>Euteleostomi</taxon>
        <taxon>Mammalia</taxon>
        <taxon>Eutheria</taxon>
        <taxon>Euarchontoglires</taxon>
        <taxon>Glires</taxon>
        <taxon>Rodentia</taxon>
        <taxon>Myomorpha</taxon>
        <taxon>Muroidea</taxon>
        <taxon>Cricetidae</taxon>
        <taxon>Neotominae</taxon>
        <taxon>Neotoma</taxon>
    </lineage>
</organism>
<dbReference type="EMBL" id="LZPO01019709">
    <property type="protein sequence ID" value="OBS79542.1"/>
    <property type="molecule type" value="Genomic_DNA"/>
</dbReference>
<dbReference type="SMART" id="SM00320">
    <property type="entry name" value="WD40"/>
    <property type="match status" value="4"/>
</dbReference>
<dbReference type="Proteomes" id="UP000092124">
    <property type="component" value="Unassembled WGS sequence"/>
</dbReference>
<evidence type="ECO:0000256" key="4">
    <source>
        <dbReference type="ARBA" id="ARBA00022737"/>
    </source>
</evidence>
<evidence type="ECO:0000256" key="7">
    <source>
        <dbReference type="ARBA" id="ARBA00035297"/>
    </source>
</evidence>
<proteinExistence type="inferred from homology"/>
<dbReference type="InterPro" id="IPR045223">
    <property type="entry name" value="RACK1-like"/>
</dbReference>
<dbReference type="OrthoDB" id="7875889at2759"/>
<name>A0A1A6HP82_NEOLE</name>
<dbReference type="PROSITE" id="PS50294">
    <property type="entry name" value="WD_REPEATS_REGION"/>
    <property type="match status" value="1"/>
</dbReference>
<keyword evidence="10" id="KW-1185">Reference proteome</keyword>
<dbReference type="InterPro" id="IPR001680">
    <property type="entry name" value="WD40_rpt"/>
</dbReference>
<reference evidence="9 10" key="1">
    <citation type="submission" date="2016-06" db="EMBL/GenBank/DDBJ databases">
        <title>The Draft Genome Sequence and Annotation of the Desert Woodrat Neotoma lepida.</title>
        <authorList>
            <person name="Campbell M."/>
            <person name="Oakeson K.F."/>
            <person name="Yandell M."/>
            <person name="Halpert J.R."/>
            <person name="Dearing D."/>
        </authorList>
    </citation>
    <scope>NUCLEOTIDE SEQUENCE [LARGE SCALE GENOMIC DNA]</scope>
    <source>
        <strain evidence="9">417</strain>
        <tissue evidence="9">Liver</tissue>
    </source>
</reference>
<evidence type="ECO:0000256" key="5">
    <source>
        <dbReference type="ARBA" id="ARBA00022980"/>
    </source>
</evidence>
<dbReference type="InterPro" id="IPR015943">
    <property type="entry name" value="WD40/YVTN_repeat-like_dom_sf"/>
</dbReference>
<comment type="caution">
    <text evidence="9">The sequence shown here is derived from an EMBL/GenBank/DDBJ whole genome shotgun (WGS) entry which is preliminary data.</text>
</comment>
<evidence type="ECO:0000256" key="8">
    <source>
        <dbReference type="PROSITE-ProRule" id="PRU00221"/>
    </source>
</evidence>
<feature type="repeat" description="WD" evidence="8">
    <location>
        <begin position="4"/>
        <end position="36"/>
    </location>
</feature>
<dbReference type="InterPro" id="IPR020472">
    <property type="entry name" value="WD40_PAC1"/>
</dbReference>
<dbReference type="GO" id="GO:0043022">
    <property type="term" value="F:ribosome binding"/>
    <property type="evidence" value="ECO:0007669"/>
    <property type="project" value="InterPro"/>
</dbReference>
<dbReference type="GO" id="GO:0005840">
    <property type="term" value="C:ribosome"/>
    <property type="evidence" value="ECO:0007669"/>
    <property type="project" value="UniProtKB-KW"/>
</dbReference>
<dbReference type="InterPro" id="IPR036322">
    <property type="entry name" value="WD40_repeat_dom_sf"/>
</dbReference>
<keyword evidence="6" id="KW-0217">Developmental protein</keyword>
<dbReference type="Pfam" id="PF00400">
    <property type="entry name" value="WD40"/>
    <property type="match status" value="3"/>
</dbReference>
<dbReference type="PANTHER" id="PTHR19868">
    <property type="entry name" value="RECEPTOR FOR ACTIVATED PROTEIN KINASE C RACK1"/>
    <property type="match status" value="1"/>
</dbReference>
<evidence type="ECO:0000256" key="3">
    <source>
        <dbReference type="ARBA" id="ARBA00022604"/>
    </source>
</evidence>
<evidence type="ECO:0000256" key="1">
    <source>
        <dbReference type="ARBA" id="ARBA00007253"/>
    </source>
</evidence>
<keyword evidence="4" id="KW-0677">Repeat</keyword>
<dbReference type="SUPFAM" id="SSF50978">
    <property type="entry name" value="WD40 repeat-like"/>
    <property type="match status" value="1"/>
</dbReference>
<evidence type="ECO:0000256" key="2">
    <source>
        <dbReference type="ARBA" id="ARBA00022574"/>
    </source>
</evidence>
<evidence type="ECO:0000313" key="9">
    <source>
        <dbReference type="EMBL" id="OBS79542.1"/>
    </source>
</evidence>
<evidence type="ECO:0000313" key="10">
    <source>
        <dbReference type="Proteomes" id="UP000092124"/>
    </source>
</evidence>
<dbReference type="PROSITE" id="PS50082">
    <property type="entry name" value="WD_REPEATS_2"/>
    <property type="match status" value="1"/>
</dbReference>
<dbReference type="STRING" id="56216.A0A1A6HP82"/>
<comment type="similarity">
    <text evidence="1">Belongs to the WD repeat G protein beta family. Ribosomal protein RACK1 subfamily.</text>
</comment>
<dbReference type="GO" id="GO:0045182">
    <property type="term" value="F:translation regulator activity"/>
    <property type="evidence" value="ECO:0007669"/>
    <property type="project" value="InterPro"/>
</dbReference>
<dbReference type="Gene3D" id="2.130.10.10">
    <property type="entry name" value="YVTN repeat-like/Quinoprotein amine dehydrogenase"/>
    <property type="match status" value="1"/>
</dbReference>
<keyword evidence="6" id="KW-0306">Gastrulation</keyword>
<keyword evidence="5" id="KW-0687">Ribonucleoprotein</keyword>